<dbReference type="InterPro" id="IPR024796">
    <property type="entry name" value="T4_endonuc_V"/>
</dbReference>
<organism evidence="1 2">
    <name type="scientific">Candidatus Buchananbacteria bacterium CG10_big_fil_rev_8_21_14_0_10_33_19</name>
    <dbReference type="NCBI Taxonomy" id="1974525"/>
    <lineage>
        <taxon>Bacteria</taxon>
        <taxon>Candidatus Buchananiibacteriota</taxon>
    </lineage>
</organism>
<dbReference type="InterPro" id="IPR004260">
    <property type="entry name" value="Pyr-dimer_DNA_glycosylase"/>
</dbReference>
<comment type="caution">
    <text evidence="1">The sequence shown here is derived from an EMBL/GenBank/DDBJ whole genome shotgun (WGS) entry which is preliminary data.</text>
</comment>
<dbReference type="Gene3D" id="1.10.440.10">
    <property type="entry name" value="T4 endonuclease V"/>
    <property type="match status" value="1"/>
</dbReference>
<accession>A0A2H0W4V1</accession>
<evidence type="ECO:0000313" key="1">
    <source>
        <dbReference type="EMBL" id="PIS06388.1"/>
    </source>
</evidence>
<dbReference type="EMBL" id="PEZY01000004">
    <property type="protein sequence ID" value="PIS06388.1"/>
    <property type="molecule type" value="Genomic_DNA"/>
</dbReference>
<protein>
    <submittedName>
        <fullName evidence="1">Pyrimidine dimer DNA glycosylase</fullName>
    </submittedName>
</protein>
<dbReference type="Proteomes" id="UP000229056">
    <property type="component" value="Unassembled WGS sequence"/>
</dbReference>
<dbReference type="Pfam" id="PF03013">
    <property type="entry name" value="Pyr_excise"/>
    <property type="match status" value="1"/>
</dbReference>
<gene>
    <name evidence="1" type="ORF">COT80_00380</name>
</gene>
<evidence type="ECO:0000313" key="2">
    <source>
        <dbReference type="Proteomes" id="UP000229056"/>
    </source>
</evidence>
<dbReference type="SUPFAM" id="SSF47077">
    <property type="entry name" value="T4 endonuclease V"/>
    <property type="match status" value="1"/>
</dbReference>
<proteinExistence type="predicted"/>
<name>A0A2H0W4V1_9BACT</name>
<reference evidence="2" key="1">
    <citation type="submission" date="2017-09" db="EMBL/GenBank/DDBJ databases">
        <title>Depth-based differentiation of microbial function through sediment-hosted aquifers and enrichment of novel symbionts in the deep terrestrial subsurface.</title>
        <authorList>
            <person name="Probst A.J."/>
            <person name="Ladd B."/>
            <person name="Jarett J.K."/>
            <person name="Geller-Mcgrath D.E."/>
            <person name="Sieber C.M.K."/>
            <person name="Emerson J.B."/>
            <person name="Anantharaman K."/>
            <person name="Thomas B.C."/>
            <person name="Malmstrom R."/>
            <person name="Stieglmeier M."/>
            <person name="Klingl A."/>
            <person name="Woyke T."/>
            <person name="Ryan C.M."/>
            <person name="Banfield J.F."/>
        </authorList>
    </citation>
    <scope>NUCLEOTIDE SEQUENCE [LARGE SCALE GENOMIC DNA]</scope>
</reference>
<dbReference type="AlphaFoldDB" id="A0A2H0W4V1"/>
<sequence length="111" mass="13033">MRIWDIEPKYLCQKHLIAEHRELHGTWNIITLGKKGYSQHPETKRWVGKLAALEKRHSRLVKEMKKRGYKHFSPLDKKLAEGIAVQKTKLQSIAMQKEILKNKPCGCFVKK</sequence>